<dbReference type="InterPro" id="IPR004872">
    <property type="entry name" value="Lipoprotein_NlpA"/>
</dbReference>
<evidence type="ECO:0000256" key="1">
    <source>
        <dbReference type="ARBA" id="ARBA00004635"/>
    </source>
</evidence>
<dbReference type="EMBL" id="JXST01000011">
    <property type="protein sequence ID" value="KIU17139.1"/>
    <property type="molecule type" value="Genomic_DNA"/>
</dbReference>
<sequence>MGTIRSIHRAGRVLRVGATPVPHAEILEHVRPALALAGIDLHIEVFDTFDEPNQHLVAGAVDANFFQYLPFLDEFNASAAQRLVAVAPVHIEPFALYSESIAAVGEVPQYAQVALPGDPANVGRALRILHDLGLVTLRDDELSTPGVDSIVENPKQLLFKEIASAHLADVLADFDLVFLFGNYAMDRQIDLQSALYCDRANRGYAEYLVARPDNHESEPIRMLAQALQSDSVRSFIARSYGDLVVPAF</sequence>
<dbReference type="PANTHER" id="PTHR30429:SF0">
    <property type="entry name" value="METHIONINE-BINDING LIPOPROTEIN METQ"/>
    <property type="match status" value="1"/>
</dbReference>
<evidence type="ECO:0000256" key="5">
    <source>
        <dbReference type="ARBA" id="ARBA00023139"/>
    </source>
</evidence>
<evidence type="ECO:0000313" key="8">
    <source>
        <dbReference type="Proteomes" id="UP000032221"/>
    </source>
</evidence>
<accession>A0A0D1JX50</accession>
<evidence type="ECO:0000256" key="3">
    <source>
        <dbReference type="ARBA" id="ARBA00022729"/>
    </source>
</evidence>
<proteinExistence type="inferred from homology"/>
<dbReference type="AlphaFoldDB" id="A0A0D1JX50"/>
<dbReference type="STRING" id="280871.TL10_10235"/>
<dbReference type="PANTHER" id="PTHR30429">
    <property type="entry name" value="D-METHIONINE-BINDING LIPOPROTEIN METQ"/>
    <property type="match status" value="1"/>
</dbReference>
<evidence type="ECO:0000256" key="2">
    <source>
        <dbReference type="ARBA" id="ARBA00008973"/>
    </source>
</evidence>
<dbReference type="Proteomes" id="UP000032221">
    <property type="component" value="Unassembled WGS sequence"/>
</dbReference>
<evidence type="ECO:0000313" key="7">
    <source>
        <dbReference type="EMBL" id="KIU17139.1"/>
    </source>
</evidence>
<comment type="caution">
    <text evidence="7">The sequence shown here is derived from an EMBL/GenBank/DDBJ whole genome shotgun (WGS) entry which is preliminary data.</text>
</comment>
<gene>
    <name evidence="7" type="ORF">TL10_10235</name>
</gene>
<reference evidence="7 8" key="1">
    <citation type="submission" date="2015-01" db="EMBL/GenBank/DDBJ databases">
        <title>Genome sequence of Mycobacterium llatzerense and Mycobacterium immunogenum recovered from brain abscess.</title>
        <authorList>
            <person name="Greninger A.L."/>
            <person name="Langelier C."/>
            <person name="Cunningham G."/>
            <person name="Chiu C.Y."/>
            <person name="Miller S."/>
        </authorList>
    </citation>
    <scope>NUCLEOTIDE SEQUENCE [LARGE SCALE GENOMIC DNA]</scope>
    <source>
        <strain evidence="7 8">CLUC14</strain>
    </source>
</reference>
<keyword evidence="8" id="KW-1185">Reference proteome</keyword>
<keyword evidence="6" id="KW-0449">Lipoprotein</keyword>
<dbReference type="RefSeq" id="WP_043985558.1">
    <property type="nucleotide sequence ID" value="NZ_JXST01000011.1"/>
</dbReference>
<evidence type="ECO:0000256" key="6">
    <source>
        <dbReference type="ARBA" id="ARBA00023288"/>
    </source>
</evidence>
<organism evidence="7 8">
    <name type="scientific">Mycolicibacterium llatzerense</name>
    <dbReference type="NCBI Taxonomy" id="280871"/>
    <lineage>
        <taxon>Bacteria</taxon>
        <taxon>Bacillati</taxon>
        <taxon>Actinomycetota</taxon>
        <taxon>Actinomycetes</taxon>
        <taxon>Mycobacteriales</taxon>
        <taxon>Mycobacteriaceae</taxon>
        <taxon>Mycolicibacterium</taxon>
    </lineage>
</organism>
<dbReference type="PATRIC" id="fig|280871.6.peg.2118"/>
<dbReference type="GO" id="GO:0016020">
    <property type="term" value="C:membrane"/>
    <property type="evidence" value="ECO:0007669"/>
    <property type="project" value="UniProtKB-SubCell"/>
</dbReference>
<protein>
    <submittedName>
        <fullName evidence="7">Metal ABC transporter substrate-binding protein</fullName>
    </submittedName>
</protein>
<keyword evidence="5" id="KW-0564">Palmitate</keyword>
<dbReference type="Pfam" id="PF03180">
    <property type="entry name" value="Lipoprotein_9"/>
    <property type="match status" value="1"/>
</dbReference>
<dbReference type="Gene3D" id="3.40.190.10">
    <property type="entry name" value="Periplasmic binding protein-like II"/>
    <property type="match status" value="2"/>
</dbReference>
<comment type="subcellular location">
    <subcellularLocation>
        <location evidence="1">Membrane</location>
        <topology evidence="1">Lipid-anchor</topology>
    </subcellularLocation>
</comment>
<comment type="similarity">
    <text evidence="2">Belongs to the NlpA lipoprotein family.</text>
</comment>
<evidence type="ECO:0000256" key="4">
    <source>
        <dbReference type="ARBA" id="ARBA00023136"/>
    </source>
</evidence>
<name>A0A0D1JX50_9MYCO</name>
<dbReference type="SUPFAM" id="SSF53850">
    <property type="entry name" value="Periplasmic binding protein-like II"/>
    <property type="match status" value="1"/>
</dbReference>
<keyword evidence="4" id="KW-0472">Membrane</keyword>
<dbReference type="OrthoDB" id="9812878at2"/>
<keyword evidence="3" id="KW-0732">Signal</keyword>